<dbReference type="InterPro" id="IPR013148">
    <property type="entry name" value="Glyco_hydro_32_N"/>
</dbReference>
<evidence type="ECO:0000256" key="3">
    <source>
        <dbReference type="ARBA" id="ARBA00023295"/>
    </source>
</evidence>
<dbReference type="Pfam" id="PF00251">
    <property type="entry name" value="Glyco_hydro_32N"/>
    <property type="match status" value="1"/>
</dbReference>
<accession>A0A380U3D3</accession>
<evidence type="ECO:0000259" key="6">
    <source>
        <dbReference type="Pfam" id="PF08244"/>
    </source>
</evidence>
<keyword evidence="2 4" id="KW-0378">Hydrolase</keyword>
<keyword evidence="8" id="KW-1185">Reference proteome</keyword>
<dbReference type="SUPFAM" id="SSF75005">
    <property type="entry name" value="Arabinanase/levansucrase/invertase"/>
    <property type="match status" value="1"/>
</dbReference>
<dbReference type="SUPFAM" id="SSF49899">
    <property type="entry name" value="Concanavalin A-like lectins/glucanases"/>
    <property type="match status" value="1"/>
</dbReference>
<evidence type="ECO:0000256" key="2">
    <source>
        <dbReference type="ARBA" id="ARBA00022801"/>
    </source>
</evidence>
<name>A0A380U3D3_9PAST</name>
<dbReference type="InterPro" id="IPR051214">
    <property type="entry name" value="GH32_Enzymes"/>
</dbReference>
<dbReference type="InterPro" id="IPR013320">
    <property type="entry name" value="ConA-like_dom_sf"/>
</dbReference>
<dbReference type="Gene3D" id="2.115.10.20">
    <property type="entry name" value="Glycosyl hydrolase domain, family 43"/>
    <property type="match status" value="1"/>
</dbReference>
<evidence type="ECO:0000313" key="8">
    <source>
        <dbReference type="Proteomes" id="UP000254649"/>
    </source>
</evidence>
<evidence type="ECO:0000313" key="7">
    <source>
        <dbReference type="EMBL" id="SUT95741.1"/>
    </source>
</evidence>
<reference evidence="7 8" key="1">
    <citation type="submission" date="2018-06" db="EMBL/GenBank/DDBJ databases">
        <authorList>
            <consortium name="Pathogen Informatics"/>
            <person name="Doyle S."/>
        </authorList>
    </citation>
    <scope>NUCLEOTIDE SEQUENCE [LARGE SCALE GENOMIC DNA]</scope>
    <source>
        <strain evidence="7 8">NCTC10801</strain>
    </source>
</reference>
<comment type="similarity">
    <text evidence="1 4">Belongs to the glycosyl hydrolase 32 family.</text>
</comment>
<evidence type="ECO:0000256" key="1">
    <source>
        <dbReference type="ARBA" id="ARBA00009902"/>
    </source>
</evidence>
<evidence type="ECO:0000256" key="4">
    <source>
        <dbReference type="RuleBase" id="RU362110"/>
    </source>
</evidence>
<dbReference type="InterPro" id="IPR013189">
    <property type="entry name" value="Glyco_hydro_32_C"/>
</dbReference>
<feature type="domain" description="Glycosyl hydrolase family 32 C-terminal" evidence="6">
    <location>
        <begin position="62"/>
        <end position="154"/>
    </location>
</feature>
<keyword evidence="3 4" id="KW-0326">Glycosidase</keyword>
<proteinExistence type="inferred from homology"/>
<dbReference type="Proteomes" id="UP000254649">
    <property type="component" value="Unassembled WGS sequence"/>
</dbReference>
<dbReference type="EMBL" id="UFRQ01000003">
    <property type="protein sequence ID" value="SUT95741.1"/>
    <property type="molecule type" value="Genomic_DNA"/>
</dbReference>
<organism evidence="7 8">
    <name type="scientific">[Actinobacillus] rossii</name>
    <dbReference type="NCBI Taxonomy" id="123820"/>
    <lineage>
        <taxon>Bacteria</taxon>
        <taxon>Pseudomonadati</taxon>
        <taxon>Pseudomonadota</taxon>
        <taxon>Gammaproteobacteria</taxon>
        <taxon>Pasteurellales</taxon>
        <taxon>Pasteurellaceae</taxon>
    </lineage>
</organism>
<protein>
    <submittedName>
        <fullName evidence="7">Sucrose-6-phosphate hydrolase</fullName>
        <ecNumber evidence="7">3.2.1.26</ecNumber>
    </submittedName>
</protein>
<feature type="domain" description="Glycosyl hydrolase family 32 N-terminal" evidence="5">
    <location>
        <begin position="3"/>
        <end position="44"/>
    </location>
</feature>
<sequence length="181" mass="21553">MTDRTILLAWIGQPDLTYPTDEYKWHSMLTMPRELHIEQGKIYQNLVALQTVQVENYAEIVQLDRAYIKFDAQQQSFKLDFFNNEKGETLMLSYDGKLLYLDRANTEQTDWMKKFDSQRYCEIARLEQVEIFFDRSVCEIFLNRGEKAMTSRFFIRDRQNVVKSDRTLSLEIAQPKAIQIK</sequence>
<dbReference type="PANTHER" id="PTHR43101:SF1">
    <property type="entry name" value="BETA-FRUCTOSIDASE"/>
    <property type="match status" value="1"/>
</dbReference>
<dbReference type="GO" id="GO:0004564">
    <property type="term" value="F:beta-fructofuranosidase activity"/>
    <property type="evidence" value="ECO:0007669"/>
    <property type="project" value="UniProtKB-EC"/>
</dbReference>
<dbReference type="Gene3D" id="2.60.120.560">
    <property type="entry name" value="Exo-inulinase, domain 1"/>
    <property type="match status" value="1"/>
</dbReference>
<gene>
    <name evidence="7" type="primary">scrB_2</name>
    <name evidence="7" type="ORF">NCTC10801_02535</name>
</gene>
<dbReference type="AlphaFoldDB" id="A0A380U3D3"/>
<dbReference type="Pfam" id="PF08244">
    <property type="entry name" value="Glyco_hydro_32C"/>
    <property type="match status" value="1"/>
</dbReference>
<dbReference type="EC" id="3.2.1.26" evidence="7"/>
<dbReference type="InterPro" id="IPR023296">
    <property type="entry name" value="Glyco_hydro_beta-prop_sf"/>
</dbReference>
<dbReference type="PANTHER" id="PTHR43101">
    <property type="entry name" value="BETA-FRUCTOSIDASE"/>
    <property type="match status" value="1"/>
</dbReference>
<evidence type="ECO:0000259" key="5">
    <source>
        <dbReference type="Pfam" id="PF00251"/>
    </source>
</evidence>